<sequence>WIEGFMEYTSGIPSPEIFRRWAACSTLAGALERRVWTLLTGSQLYPNLFILLVGAPATGKSKAIDEILDFWSAAGRFNLAPQGMTKAAFVDQLTFKIRQFSHNGATILYNPMLVGAAEFGTLLPSYDLPFLNVLNDVYDCRKQFEDMTRGGDKRITVDRPHLNLIAGTQPKYLSEILPESAYGMGFCSRIVMVYTGNRTIVKLFKKRTKDQVLFKNLLADLKTAASLVGEFSWTKEAQAAVEKWNEGYLDDAPTHPLLQNYNGRRIIHAIKLSMTFAAARGNDLVVTENDFNDAKDLMLQAESFMPEVFKEMTSKSDSVELDQIHQFAFHYCSTHNVEIVPESKIIHFVSQRVPVNKVGYFIEALVNTGMLKVYEVDLGIGNRRFTPMQVSVFDK</sequence>
<gene>
    <name evidence="1" type="ORF">LCGC14_2825340</name>
</gene>
<reference evidence="1" key="1">
    <citation type="journal article" date="2015" name="Nature">
        <title>Complex archaea that bridge the gap between prokaryotes and eukaryotes.</title>
        <authorList>
            <person name="Spang A."/>
            <person name="Saw J.H."/>
            <person name="Jorgensen S.L."/>
            <person name="Zaremba-Niedzwiedzka K."/>
            <person name="Martijn J."/>
            <person name="Lind A.E."/>
            <person name="van Eijk R."/>
            <person name="Schleper C."/>
            <person name="Guy L."/>
            <person name="Ettema T.J."/>
        </authorList>
    </citation>
    <scope>NUCLEOTIDE SEQUENCE</scope>
</reference>
<name>A0A0F8YFJ7_9ZZZZ</name>
<evidence type="ECO:0008006" key="2">
    <source>
        <dbReference type="Google" id="ProtNLM"/>
    </source>
</evidence>
<feature type="non-terminal residue" evidence="1">
    <location>
        <position position="1"/>
    </location>
</feature>
<protein>
    <recommendedName>
        <fullName evidence="2">DUF3987 domain-containing protein</fullName>
    </recommendedName>
</protein>
<comment type="caution">
    <text evidence="1">The sequence shown here is derived from an EMBL/GenBank/DDBJ whole genome shotgun (WGS) entry which is preliminary data.</text>
</comment>
<proteinExistence type="predicted"/>
<dbReference type="EMBL" id="LAZR01053666">
    <property type="protein sequence ID" value="KKK80253.1"/>
    <property type="molecule type" value="Genomic_DNA"/>
</dbReference>
<organism evidence="1">
    <name type="scientific">marine sediment metagenome</name>
    <dbReference type="NCBI Taxonomy" id="412755"/>
    <lineage>
        <taxon>unclassified sequences</taxon>
        <taxon>metagenomes</taxon>
        <taxon>ecological metagenomes</taxon>
    </lineage>
</organism>
<evidence type="ECO:0000313" key="1">
    <source>
        <dbReference type="EMBL" id="KKK80253.1"/>
    </source>
</evidence>
<accession>A0A0F8YFJ7</accession>
<dbReference type="AlphaFoldDB" id="A0A0F8YFJ7"/>